<evidence type="ECO:0000256" key="1">
    <source>
        <dbReference type="SAM" id="MobiDB-lite"/>
    </source>
</evidence>
<protein>
    <submittedName>
        <fullName evidence="2">Uncharacterized protein</fullName>
    </submittedName>
</protein>
<sequence length="188" mass="20529">MAKVAVSLVGDSPWALEQPRLDIGKSKADFVQKFKDRFVDCRTQFISQQISGVSGYENSNGEIKEQSYEGNEEKSSSIACRIYNAKGDGPVDLDASCEDQEGGCEFCVNKGKSKTPCGEVENWTCQAQKPRMGTEAPGEDEGTPLEWDAQGNLVDPTGRIIHPAQEADKVPKKADEFIGPYFTTGKPN</sequence>
<accession>A0A7D5V0U0</accession>
<name>A0A7D5V0U0_9HYPO</name>
<dbReference type="KEGG" id="mbrn:90968049"/>
<evidence type="ECO:0000313" key="3">
    <source>
        <dbReference type="Proteomes" id="UP000510686"/>
    </source>
</evidence>
<dbReference type="GeneID" id="90968049"/>
<dbReference type="EMBL" id="CP058936">
    <property type="protein sequence ID" value="QLI71890.1"/>
    <property type="molecule type" value="Genomic_DNA"/>
</dbReference>
<feature type="compositionally biased region" description="Basic and acidic residues" evidence="1">
    <location>
        <begin position="62"/>
        <end position="73"/>
    </location>
</feature>
<organism evidence="2 3">
    <name type="scientific">Metarhizium brunneum</name>
    <dbReference type="NCBI Taxonomy" id="500148"/>
    <lineage>
        <taxon>Eukaryota</taxon>
        <taxon>Fungi</taxon>
        <taxon>Dikarya</taxon>
        <taxon>Ascomycota</taxon>
        <taxon>Pezizomycotina</taxon>
        <taxon>Sordariomycetes</taxon>
        <taxon>Hypocreomycetidae</taxon>
        <taxon>Hypocreales</taxon>
        <taxon>Clavicipitaceae</taxon>
        <taxon>Metarhizium</taxon>
    </lineage>
</organism>
<proteinExistence type="predicted"/>
<evidence type="ECO:0000313" key="2">
    <source>
        <dbReference type="EMBL" id="QLI71890.1"/>
    </source>
</evidence>
<dbReference type="AlphaFoldDB" id="A0A7D5V0U0"/>
<keyword evidence="3" id="KW-1185">Reference proteome</keyword>
<dbReference type="RefSeq" id="XP_065987343.1">
    <property type="nucleotide sequence ID" value="XM_066131179.1"/>
</dbReference>
<gene>
    <name evidence="2" type="ORF">G6M90_00g081450</name>
</gene>
<feature type="region of interest" description="Disordered" evidence="1">
    <location>
        <begin position="54"/>
        <end position="73"/>
    </location>
</feature>
<feature type="region of interest" description="Disordered" evidence="1">
    <location>
        <begin position="128"/>
        <end position="156"/>
    </location>
</feature>
<reference evidence="2 3" key="1">
    <citation type="submission" date="2020-07" db="EMBL/GenBank/DDBJ databases">
        <title>Telomere length de novo assembly of all 7 chromosomes of the fungus, Metarhizium brunneum, using a novel assembly pipeline.</title>
        <authorList>
            <person name="Saud z."/>
            <person name="Kortsinoglou A."/>
            <person name="Kouvelis V.N."/>
            <person name="Butt T.M."/>
        </authorList>
    </citation>
    <scope>NUCLEOTIDE SEQUENCE [LARGE SCALE GENOMIC DNA]</scope>
    <source>
        <strain evidence="2 3">4556</strain>
    </source>
</reference>
<dbReference type="Proteomes" id="UP000510686">
    <property type="component" value="Chromosome 5"/>
</dbReference>